<keyword evidence="4 7" id="KW-0689">Ribosomal protein</keyword>
<reference evidence="8 9" key="1">
    <citation type="submission" date="2023-03" db="EMBL/GenBank/DDBJ databases">
        <title>Strain YYF002 represents a novel species in the genus Winogradskyella isolated from seawater.</title>
        <authorList>
            <person name="Fu Z.-Y."/>
        </authorList>
    </citation>
    <scope>NUCLEOTIDE SEQUENCE [LARGE SCALE GENOMIC DNA]</scope>
    <source>
        <strain evidence="8 9">YYF002</strain>
    </source>
</reference>
<dbReference type="Proteomes" id="UP001529085">
    <property type="component" value="Unassembled WGS sequence"/>
</dbReference>
<dbReference type="GO" id="GO:0005840">
    <property type="term" value="C:ribosome"/>
    <property type="evidence" value="ECO:0007669"/>
    <property type="project" value="UniProtKB-KW"/>
</dbReference>
<dbReference type="Gene3D" id="3.30.420.100">
    <property type="match status" value="1"/>
</dbReference>
<evidence type="ECO:0000256" key="6">
    <source>
        <dbReference type="ARBA" id="ARBA00035197"/>
    </source>
</evidence>
<dbReference type="RefSeq" id="WP_278006383.1">
    <property type="nucleotide sequence ID" value="NZ_JARSBN010000008.1"/>
</dbReference>
<evidence type="ECO:0000313" key="9">
    <source>
        <dbReference type="Proteomes" id="UP001529085"/>
    </source>
</evidence>
<comment type="caution">
    <text evidence="8">The sequence shown here is derived from an EMBL/GenBank/DDBJ whole genome shotgun (WGS) entry which is preliminary data.</text>
</comment>
<dbReference type="Pfam" id="PF00861">
    <property type="entry name" value="Ribosomal_L18p"/>
    <property type="match status" value="1"/>
</dbReference>
<keyword evidence="2 7" id="KW-0699">rRNA-binding</keyword>
<evidence type="ECO:0000256" key="3">
    <source>
        <dbReference type="ARBA" id="ARBA00022884"/>
    </source>
</evidence>
<proteinExistence type="inferred from homology"/>
<protein>
    <recommendedName>
        <fullName evidence="6 7">Large ribosomal subunit protein uL18</fullName>
    </recommendedName>
</protein>
<dbReference type="EMBL" id="JARSBN010000008">
    <property type="protein sequence ID" value="MDG4716954.1"/>
    <property type="molecule type" value="Genomic_DNA"/>
</dbReference>
<keyword evidence="9" id="KW-1185">Reference proteome</keyword>
<evidence type="ECO:0000256" key="1">
    <source>
        <dbReference type="ARBA" id="ARBA00007116"/>
    </source>
</evidence>
<sequence>MALTKNERRLRIKNRIRKVVSGTEARPRLAVFRSNKEIYAQVVDDVTGKTIAAASSRDKDIATSKGNKTEIAALVGKAVAEKAIKAGVETISFDRGGYLYHGRVKSLAEGAREAGLKF</sequence>
<keyword evidence="5 7" id="KW-0687">Ribonucleoprotein</keyword>
<evidence type="ECO:0000256" key="7">
    <source>
        <dbReference type="HAMAP-Rule" id="MF_01337"/>
    </source>
</evidence>
<comment type="subunit">
    <text evidence="7">Part of the 50S ribosomal subunit; part of the 5S rRNA/L5/L18/L25 subcomplex. Contacts the 5S and 23S rRNAs.</text>
</comment>
<evidence type="ECO:0000256" key="4">
    <source>
        <dbReference type="ARBA" id="ARBA00022980"/>
    </source>
</evidence>
<accession>A0ABT6G553</accession>
<keyword evidence="3 7" id="KW-0694">RNA-binding</keyword>
<dbReference type="SUPFAM" id="SSF53137">
    <property type="entry name" value="Translational machinery components"/>
    <property type="match status" value="1"/>
</dbReference>
<evidence type="ECO:0000313" key="8">
    <source>
        <dbReference type="EMBL" id="MDG4716954.1"/>
    </source>
</evidence>
<dbReference type="PANTHER" id="PTHR12899">
    <property type="entry name" value="39S RIBOSOMAL PROTEIN L18, MITOCHONDRIAL"/>
    <property type="match status" value="1"/>
</dbReference>
<organism evidence="8 9">
    <name type="scientific">Winogradskyella marincola</name>
    <dbReference type="NCBI Taxonomy" id="3037795"/>
    <lineage>
        <taxon>Bacteria</taxon>
        <taxon>Pseudomonadati</taxon>
        <taxon>Bacteroidota</taxon>
        <taxon>Flavobacteriia</taxon>
        <taxon>Flavobacteriales</taxon>
        <taxon>Flavobacteriaceae</taxon>
        <taxon>Winogradskyella</taxon>
    </lineage>
</organism>
<evidence type="ECO:0000256" key="2">
    <source>
        <dbReference type="ARBA" id="ARBA00022730"/>
    </source>
</evidence>
<dbReference type="InterPro" id="IPR005484">
    <property type="entry name" value="Ribosomal_uL18_bac/plant/anim"/>
</dbReference>
<dbReference type="CDD" id="cd00432">
    <property type="entry name" value="Ribosomal_L18_L5e"/>
    <property type="match status" value="1"/>
</dbReference>
<comment type="similarity">
    <text evidence="1 7">Belongs to the universal ribosomal protein uL18 family.</text>
</comment>
<dbReference type="InterPro" id="IPR004389">
    <property type="entry name" value="Ribosomal_uL18_bac-type"/>
</dbReference>
<gene>
    <name evidence="7 8" type="primary">rplR</name>
    <name evidence="8" type="ORF">P7122_13795</name>
</gene>
<dbReference type="InterPro" id="IPR057268">
    <property type="entry name" value="Ribosomal_L18"/>
</dbReference>
<evidence type="ECO:0000256" key="5">
    <source>
        <dbReference type="ARBA" id="ARBA00023274"/>
    </source>
</evidence>
<dbReference type="PANTHER" id="PTHR12899:SF3">
    <property type="entry name" value="LARGE RIBOSOMAL SUBUNIT PROTEIN UL18M"/>
    <property type="match status" value="1"/>
</dbReference>
<comment type="function">
    <text evidence="7">This is one of the proteins that bind and probably mediate the attachment of the 5S RNA into the large ribosomal subunit, where it forms part of the central protuberance.</text>
</comment>
<name>A0ABT6G553_9FLAO</name>
<dbReference type="HAMAP" id="MF_01337_B">
    <property type="entry name" value="Ribosomal_uL18_B"/>
    <property type="match status" value="1"/>
</dbReference>
<dbReference type="NCBIfam" id="TIGR00060">
    <property type="entry name" value="L18_bact"/>
    <property type="match status" value="1"/>
</dbReference>